<reference evidence="5" key="1">
    <citation type="journal article" date="2020" name="Stud. Mycol.">
        <title>101 Dothideomycetes genomes: a test case for predicting lifestyles and emergence of pathogens.</title>
        <authorList>
            <person name="Haridas S."/>
            <person name="Albert R."/>
            <person name="Binder M."/>
            <person name="Bloem J."/>
            <person name="Labutti K."/>
            <person name="Salamov A."/>
            <person name="Andreopoulos B."/>
            <person name="Baker S."/>
            <person name="Barry K."/>
            <person name="Bills G."/>
            <person name="Bluhm B."/>
            <person name="Cannon C."/>
            <person name="Castanera R."/>
            <person name="Culley D."/>
            <person name="Daum C."/>
            <person name="Ezra D."/>
            <person name="Gonzalez J."/>
            <person name="Henrissat B."/>
            <person name="Kuo A."/>
            <person name="Liang C."/>
            <person name="Lipzen A."/>
            <person name="Lutzoni F."/>
            <person name="Magnuson J."/>
            <person name="Mondo S."/>
            <person name="Nolan M."/>
            <person name="Ohm R."/>
            <person name="Pangilinan J."/>
            <person name="Park H.-J."/>
            <person name="Ramirez L."/>
            <person name="Alfaro M."/>
            <person name="Sun H."/>
            <person name="Tritt A."/>
            <person name="Yoshinaga Y."/>
            <person name="Zwiers L.-H."/>
            <person name="Turgeon B."/>
            <person name="Goodwin S."/>
            <person name="Spatafora J."/>
            <person name="Crous P."/>
            <person name="Grigoriev I."/>
        </authorList>
    </citation>
    <scope>NUCLEOTIDE SEQUENCE</scope>
    <source>
        <strain evidence="5">CBS 110217</strain>
    </source>
</reference>
<dbReference type="AlphaFoldDB" id="A0A9P4H6E2"/>
<evidence type="ECO:0000313" key="5">
    <source>
        <dbReference type="EMBL" id="KAF2028429.1"/>
    </source>
</evidence>
<keyword evidence="3" id="KW-0949">S-adenosyl-L-methionine</keyword>
<comment type="caution">
    <text evidence="5">The sequence shown here is derived from an EMBL/GenBank/DDBJ whole genome shotgun (WGS) entry which is preliminary data.</text>
</comment>
<sequence length="171" mass="19470">MQTATQLRTEFVLEYDWSHHAGGTVVDIGGSQGVVAMVIAKKHPETTIIVQDRPVPVHDADVYFFRWIFHDWSTKYCVKILQALIPALRPKARIILMDAIIPEPGVLSPYQEREVMKLKIMMKCSFNGNERTESDWRNLVAGADEQARFEMVQVLQPQGSQLGFLVIEWTG</sequence>
<dbReference type="Pfam" id="PF00891">
    <property type="entry name" value="Methyltransf_2"/>
    <property type="match status" value="1"/>
</dbReference>
<dbReference type="PANTHER" id="PTHR43712">
    <property type="entry name" value="PUTATIVE (AFU_ORTHOLOGUE AFUA_4G14580)-RELATED"/>
    <property type="match status" value="1"/>
</dbReference>
<dbReference type="Gene3D" id="3.40.50.150">
    <property type="entry name" value="Vaccinia Virus protein VP39"/>
    <property type="match status" value="2"/>
</dbReference>
<evidence type="ECO:0000313" key="6">
    <source>
        <dbReference type="Proteomes" id="UP000799777"/>
    </source>
</evidence>
<dbReference type="PANTHER" id="PTHR43712:SF5">
    <property type="entry name" value="O-METHYLTRANSFERASE ASQN-RELATED"/>
    <property type="match status" value="1"/>
</dbReference>
<feature type="domain" description="O-methyltransferase C-terminal" evidence="4">
    <location>
        <begin position="55"/>
        <end position="143"/>
    </location>
</feature>
<gene>
    <name evidence="5" type="ORF">EK21DRAFT_101887</name>
</gene>
<organism evidence="5 6">
    <name type="scientific">Setomelanomma holmii</name>
    <dbReference type="NCBI Taxonomy" id="210430"/>
    <lineage>
        <taxon>Eukaryota</taxon>
        <taxon>Fungi</taxon>
        <taxon>Dikarya</taxon>
        <taxon>Ascomycota</taxon>
        <taxon>Pezizomycotina</taxon>
        <taxon>Dothideomycetes</taxon>
        <taxon>Pleosporomycetidae</taxon>
        <taxon>Pleosporales</taxon>
        <taxon>Pleosporineae</taxon>
        <taxon>Phaeosphaeriaceae</taxon>
        <taxon>Setomelanomma</taxon>
    </lineage>
</organism>
<dbReference type="SUPFAM" id="SSF53335">
    <property type="entry name" value="S-adenosyl-L-methionine-dependent methyltransferases"/>
    <property type="match status" value="1"/>
</dbReference>
<dbReference type="Proteomes" id="UP000799777">
    <property type="component" value="Unassembled WGS sequence"/>
</dbReference>
<proteinExistence type="predicted"/>
<accession>A0A9P4H6E2</accession>
<evidence type="ECO:0000256" key="3">
    <source>
        <dbReference type="ARBA" id="ARBA00022691"/>
    </source>
</evidence>
<keyword evidence="2" id="KW-0808">Transferase</keyword>
<dbReference type="PROSITE" id="PS51683">
    <property type="entry name" value="SAM_OMT_II"/>
    <property type="match status" value="1"/>
</dbReference>
<dbReference type="InterPro" id="IPR029063">
    <property type="entry name" value="SAM-dependent_MTases_sf"/>
</dbReference>
<dbReference type="GO" id="GO:0008171">
    <property type="term" value="F:O-methyltransferase activity"/>
    <property type="evidence" value="ECO:0007669"/>
    <property type="project" value="InterPro"/>
</dbReference>
<evidence type="ECO:0000256" key="2">
    <source>
        <dbReference type="ARBA" id="ARBA00022679"/>
    </source>
</evidence>
<name>A0A9P4H6E2_9PLEO</name>
<dbReference type="OrthoDB" id="1606438at2759"/>
<dbReference type="InterPro" id="IPR001077">
    <property type="entry name" value="COMT_C"/>
</dbReference>
<dbReference type="GO" id="GO:0032259">
    <property type="term" value="P:methylation"/>
    <property type="evidence" value="ECO:0007669"/>
    <property type="project" value="UniProtKB-KW"/>
</dbReference>
<evidence type="ECO:0000259" key="4">
    <source>
        <dbReference type="Pfam" id="PF00891"/>
    </source>
</evidence>
<keyword evidence="6" id="KW-1185">Reference proteome</keyword>
<evidence type="ECO:0000256" key="1">
    <source>
        <dbReference type="ARBA" id="ARBA00022603"/>
    </source>
</evidence>
<protein>
    <submittedName>
        <fullName evidence="5">S-adenosyl-L-methionine-dependent methyltransferase</fullName>
    </submittedName>
</protein>
<dbReference type="InterPro" id="IPR016461">
    <property type="entry name" value="COMT-like"/>
</dbReference>
<keyword evidence="1 5" id="KW-0489">Methyltransferase</keyword>
<dbReference type="EMBL" id="ML978213">
    <property type="protein sequence ID" value="KAF2028429.1"/>
    <property type="molecule type" value="Genomic_DNA"/>
</dbReference>